<accession>A0A220MAX4</accession>
<dbReference type="Proteomes" id="UP000197781">
    <property type="component" value="Chromosome"/>
</dbReference>
<sequence length="125" mass="14535">MSRITMTDEWHNDFINGIFINKSRILKCIGIIITKEGVIFDDVCMIATYNTYDNDDPEKCEIDEVVLSKEFPGYPEELSYLSYKEFLNLIEHGLEVAISRFGETEKEEILNELEKATNVLLKNFQ</sequence>
<reference evidence="1 2" key="1">
    <citation type="submission" date="2016-11" db="EMBL/GenBank/DDBJ databases">
        <authorList>
            <person name="Jaros S."/>
            <person name="Januszkiewicz K."/>
            <person name="Wedrychowicz H."/>
        </authorList>
    </citation>
    <scope>NUCLEOTIDE SEQUENCE [LARGE SCALE GENOMIC DNA]</scope>
    <source>
        <strain evidence="1 2">NF2</strain>
    </source>
</reference>
<proteinExistence type="predicted"/>
<evidence type="ECO:0000313" key="1">
    <source>
        <dbReference type="EMBL" id="ASJ52135.1"/>
    </source>
</evidence>
<protein>
    <recommendedName>
        <fullName evidence="3">CDI immunity protein domain-containing protein</fullName>
    </recommendedName>
</protein>
<evidence type="ECO:0008006" key="3">
    <source>
        <dbReference type="Google" id="ProtNLM"/>
    </source>
</evidence>
<evidence type="ECO:0000313" key="2">
    <source>
        <dbReference type="Proteomes" id="UP000197781"/>
    </source>
</evidence>
<organism evidence="1 2">
    <name type="scientific">Brevibacillus formosus</name>
    <dbReference type="NCBI Taxonomy" id="54913"/>
    <lineage>
        <taxon>Bacteria</taxon>
        <taxon>Bacillati</taxon>
        <taxon>Bacillota</taxon>
        <taxon>Bacilli</taxon>
        <taxon>Bacillales</taxon>
        <taxon>Paenibacillaceae</taxon>
        <taxon>Brevibacillus</taxon>
    </lineage>
</organism>
<dbReference type="KEGG" id="bfm:BP422_00360"/>
<name>A0A220MAX4_9BACL</name>
<gene>
    <name evidence="1" type="ORF">BP422_00360</name>
</gene>
<dbReference type="EMBL" id="CP018145">
    <property type="protein sequence ID" value="ASJ52135.1"/>
    <property type="molecule type" value="Genomic_DNA"/>
</dbReference>
<dbReference type="AlphaFoldDB" id="A0A220MAX4"/>
<dbReference type="RefSeq" id="WP_088906072.1">
    <property type="nucleotide sequence ID" value="NZ_CP018145.1"/>
</dbReference>